<evidence type="ECO:0000313" key="2">
    <source>
        <dbReference type="EMBL" id="GAD68275.1"/>
    </source>
</evidence>
<dbReference type="AlphaFoldDB" id="U3A3K3"/>
<name>U3A3K3_VIBPR</name>
<organism evidence="2 3">
    <name type="scientific">Vibrio proteolyticus NBRC 13287</name>
    <dbReference type="NCBI Taxonomy" id="1219065"/>
    <lineage>
        <taxon>Bacteria</taxon>
        <taxon>Pseudomonadati</taxon>
        <taxon>Pseudomonadota</taxon>
        <taxon>Gammaproteobacteria</taxon>
        <taxon>Vibrionales</taxon>
        <taxon>Vibrionaceae</taxon>
        <taxon>Vibrio</taxon>
    </lineage>
</organism>
<gene>
    <name evidence="2" type="ORF">VPR01S_12_00840</name>
</gene>
<dbReference type="InterPro" id="IPR016181">
    <property type="entry name" value="Acyl_CoA_acyltransferase"/>
</dbReference>
<proteinExistence type="predicted"/>
<dbReference type="EMBL" id="BATJ01000012">
    <property type="protein sequence ID" value="GAD68275.1"/>
    <property type="molecule type" value="Genomic_DNA"/>
</dbReference>
<dbReference type="Gene3D" id="3.40.630.30">
    <property type="match status" value="1"/>
</dbReference>
<dbReference type="PROSITE" id="PS51729">
    <property type="entry name" value="GNAT_YJDJ"/>
    <property type="match status" value="1"/>
</dbReference>
<comment type="caution">
    <text evidence="2">The sequence shown here is derived from an EMBL/GenBank/DDBJ whole genome shotgun (WGS) entry which is preliminary data.</text>
</comment>
<dbReference type="PANTHER" id="PTHR31435:SF9">
    <property type="entry name" value="PROTEIN NATD1"/>
    <property type="match status" value="1"/>
</dbReference>
<accession>U3A3K3</accession>
<feature type="domain" description="N-acetyltransferase" evidence="1">
    <location>
        <begin position="5"/>
        <end position="91"/>
    </location>
</feature>
<evidence type="ECO:0000313" key="3">
    <source>
        <dbReference type="Proteomes" id="UP000016570"/>
    </source>
</evidence>
<evidence type="ECO:0000259" key="1">
    <source>
        <dbReference type="PROSITE" id="PS51729"/>
    </source>
</evidence>
<dbReference type="eggNOG" id="COG2388">
    <property type="taxonomic scope" value="Bacteria"/>
</dbReference>
<dbReference type="Proteomes" id="UP000016570">
    <property type="component" value="Unassembled WGS sequence"/>
</dbReference>
<dbReference type="SUPFAM" id="SSF55729">
    <property type="entry name" value="Acyl-CoA N-acyltransferases (Nat)"/>
    <property type="match status" value="1"/>
</dbReference>
<dbReference type="RefSeq" id="WP_021706246.1">
    <property type="nucleotide sequence ID" value="NZ_BATJ01000012.1"/>
</dbReference>
<dbReference type="STRING" id="1219065.VPR01S_12_00840"/>
<dbReference type="PANTHER" id="PTHR31435">
    <property type="entry name" value="PROTEIN NATD1"/>
    <property type="match status" value="1"/>
</dbReference>
<reference evidence="2 3" key="1">
    <citation type="submission" date="2013-09" db="EMBL/GenBank/DDBJ databases">
        <title>Whole genome shotgun sequence of Vibrio proteolyticus NBRC 13287.</title>
        <authorList>
            <person name="Isaki S."/>
            <person name="Hosoyama A."/>
            <person name="Numata M."/>
            <person name="Hashimoto M."/>
            <person name="Hosoyama Y."/>
            <person name="Tsuchikane K."/>
            <person name="Noguchi M."/>
            <person name="Hirakata S."/>
            <person name="Ichikawa N."/>
            <person name="Ohji S."/>
            <person name="Yamazoe A."/>
            <person name="Fujita N."/>
        </authorList>
    </citation>
    <scope>NUCLEOTIDE SEQUENCE [LARGE SCALE GENOMIC DNA]</scope>
    <source>
        <strain evidence="2 3">NBRC 13287</strain>
    </source>
</reference>
<protein>
    <recommendedName>
        <fullName evidence="1">N-acetyltransferase domain-containing protein</fullName>
    </recommendedName>
</protein>
<dbReference type="Pfam" id="PF14542">
    <property type="entry name" value="Acetyltransf_CG"/>
    <property type="match status" value="1"/>
</dbReference>
<dbReference type="InterPro" id="IPR045057">
    <property type="entry name" value="Gcn5-rel_NAT"/>
</dbReference>
<sequence length="93" mass="10765">MNEIIHDAERGEFRVRVEPEFEALVRYQLEGNVMAITSTRVPDELQGKGYGKVMMETVLPEIEQMGLTVRPVCSYVEHYLNRHPQWAHLVAKP</sequence>
<dbReference type="InterPro" id="IPR031165">
    <property type="entry name" value="GNAT_YJDJ"/>
</dbReference>
<keyword evidence="3" id="KW-1185">Reference proteome</keyword>